<organism evidence="1 2">
    <name type="scientific">Feifania hominis</name>
    <dbReference type="NCBI Taxonomy" id="2763660"/>
    <lineage>
        <taxon>Bacteria</taxon>
        <taxon>Bacillati</taxon>
        <taxon>Bacillota</taxon>
        <taxon>Clostridia</taxon>
        <taxon>Eubacteriales</taxon>
        <taxon>Feifaniaceae</taxon>
        <taxon>Feifania</taxon>
    </lineage>
</organism>
<gene>
    <name evidence="1" type="ORF">H8695_11100</name>
</gene>
<proteinExistence type="predicted"/>
<keyword evidence="2" id="KW-1185">Reference proteome</keyword>
<sequence length="277" mass="31109">MAYENFIPTVWAEAISRELDRACVFVENTNREYEGDVKKMGDSVRILGVGKPTITRTTNKEIALEAPETVEDTSVLMPINQIAYFNYKVDDIDKRQSSGGVMDALSKETSEGLANEMDKYIADMAKAKNALLDEATAYQVTKDNIMEKIDAAQQRLWENDVKQSTKVTLTVSPRFYMLLRQAYNRLDTDNSDMLKNGVVGRYGNIIVKMSNNVAKSAAGGDLIQLKTDRAIAFVNPMTHTEAYRPERSFSDAVKGFVLFDGKIVRPKEMIVMNVKYA</sequence>
<dbReference type="EMBL" id="JACRSP010000006">
    <property type="protein sequence ID" value="MBC8537234.1"/>
    <property type="molecule type" value="Genomic_DNA"/>
</dbReference>
<evidence type="ECO:0000313" key="1">
    <source>
        <dbReference type="EMBL" id="MBC8537234.1"/>
    </source>
</evidence>
<dbReference type="Proteomes" id="UP000620366">
    <property type="component" value="Unassembled WGS sequence"/>
</dbReference>
<name>A0A926DG94_9FIRM</name>
<evidence type="ECO:0000313" key="2">
    <source>
        <dbReference type="Proteomes" id="UP000620366"/>
    </source>
</evidence>
<accession>A0A926DG94</accession>
<reference evidence="1" key="1">
    <citation type="submission" date="2020-08" db="EMBL/GenBank/DDBJ databases">
        <title>Genome public.</title>
        <authorList>
            <person name="Liu C."/>
            <person name="Sun Q."/>
        </authorList>
    </citation>
    <scope>NUCLEOTIDE SEQUENCE</scope>
    <source>
        <strain evidence="1">BX7</strain>
    </source>
</reference>
<protein>
    <submittedName>
        <fullName evidence="1">Uncharacterized protein</fullName>
    </submittedName>
</protein>
<dbReference type="RefSeq" id="WP_249301713.1">
    <property type="nucleotide sequence ID" value="NZ_JACRSP010000006.1"/>
</dbReference>
<dbReference type="AlphaFoldDB" id="A0A926DG94"/>
<comment type="caution">
    <text evidence="1">The sequence shown here is derived from an EMBL/GenBank/DDBJ whole genome shotgun (WGS) entry which is preliminary data.</text>
</comment>